<sequence length="417" mass="47310">MEEMDEWMFIFSIFAILVNGSAKGCTEQDAMRAEERNMMEGFRVGRNRTRVSHLQFADDTIFFSNSREEELQTLKSLLLVFGHISGLKVNLNKSSIYGINLDQAHLSRLAEMLDCKASGWPILYLGLPLGGNPKACGFWDPVVERISSRLDGWQKAYLSFGGRITLIQSCLTHLPSYFLSLFKIPATVAAKIERGFGFGEYFLEESRSLGKWLWRYPREGSALWHQETGKNSVLGRFVGDQPLGTQYPRLFRVVVDKNISISSVLGPSRPFLWNLNFRRNLSDSEIEDLEGLMRSLDDLYLSPSNFPSKFVWNSQVPFKVKSFVCTGNQQIIFSSLFLDDWVVAQRDSFVASCEHSSNSGGVCGERNARIFEDKARNSEFLWDSIVFLASLWAFCSKAFKGIPLNVIQLDWIAVCTP</sequence>
<feature type="chain" id="PRO_5019185085" evidence="1">
    <location>
        <begin position="23"/>
        <end position="417"/>
    </location>
</feature>
<dbReference type="PANTHER" id="PTHR33116:SF78">
    <property type="entry name" value="OS12G0587133 PROTEIN"/>
    <property type="match status" value="1"/>
</dbReference>
<proteinExistence type="predicted"/>
<feature type="signal peptide" evidence="1">
    <location>
        <begin position="1"/>
        <end position="22"/>
    </location>
</feature>
<dbReference type="PANTHER" id="PTHR33116">
    <property type="entry name" value="REVERSE TRANSCRIPTASE ZINC-BINDING DOMAIN-CONTAINING PROTEIN-RELATED-RELATED"/>
    <property type="match status" value="1"/>
</dbReference>
<evidence type="ECO:0000313" key="3">
    <source>
        <dbReference type="Proteomes" id="UP000288805"/>
    </source>
</evidence>
<dbReference type="AlphaFoldDB" id="A0A438EHB4"/>
<dbReference type="Proteomes" id="UP000288805">
    <property type="component" value="Unassembled WGS sequence"/>
</dbReference>
<organism evidence="2 3">
    <name type="scientific">Vitis vinifera</name>
    <name type="common">Grape</name>
    <dbReference type="NCBI Taxonomy" id="29760"/>
    <lineage>
        <taxon>Eukaryota</taxon>
        <taxon>Viridiplantae</taxon>
        <taxon>Streptophyta</taxon>
        <taxon>Embryophyta</taxon>
        <taxon>Tracheophyta</taxon>
        <taxon>Spermatophyta</taxon>
        <taxon>Magnoliopsida</taxon>
        <taxon>eudicotyledons</taxon>
        <taxon>Gunneridae</taxon>
        <taxon>Pentapetalae</taxon>
        <taxon>rosids</taxon>
        <taxon>Vitales</taxon>
        <taxon>Vitaceae</taxon>
        <taxon>Viteae</taxon>
        <taxon>Vitis</taxon>
    </lineage>
</organism>
<accession>A0A438EHB4</accession>
<reference evidence="2 3" key="1">
    <citation type="journal article" date="2018" name="PLoS Genet.">
        <title>Population sequencing reveals clonal diversity and ancestral inbreeding in the grapevine cultivar Chardonnay.</title>
        <authorList>
            <person name="Roach M.J."/>
            <person name="Johnson D.L."/>
            <person name="Bohlmann J."/>
            <person name="van Vuuren H.J."/>
            <person name="Jones S.J."/>
            <person name="Pretorius I.S."/>
            <person name="Schmidt S.A."/>
            <person name="Borneman A.R."/>
        </authorList>
    </citation>
    <scope>NUCLEOTIDE SEQUENCE [LARGE SCALE GENOMIC DNA]</scope>
    <source>
        <strain evidence="3">cv. Chardonnay</strain>
        <tissue evidence="2">Leaf</tissue>
    </source>
</reference>
<protein>
    <submittedName>
        <fullName evidence="2">Uncharacterized protein</fullName>
    </submittedName>
</protein>
<evidence type="ECO:0000256" key="1">
    <source>
        <dbReference type="SAM" id="SignalP"/>
    </source>
</evidence>
<keyword evidence="1" id="KW-0732">Signal</keyword>
<dbReference type="EMBL" id="QGNW01001288">
    <property type="protein sequence ID" value="RVW47114.1"/>
    <property type="molecule type" value="Genomic_DNA"/>
</dbReference>
<gene>
    <name evidence="2" type="ORF">CK203_105488</name>
</gene>
<name>A0A438EHB4_VITVI</name>
<comment type="caution">
    <text evidence="2">The sequence shown here is derived from an EMBL/GenBank/DDBJ whole genome shotgun (WGS) entry which is preliminary data.</text>
</comment>
<evidence type="ECO:0000313" key="2">
    <source>
        <dbReference type="EMBL" id="RVW47114.1"/>
    </source>
</evidence>